<dbReference type="Pfam" id="PF07679">
    <property type="entry name" value="I-set"/>
    <property type="match status" value="1"/>
</dbReference>
<feature type="coiled-coil region" evidence="1">
    <location>
        <begin position="210"/>
        <end position="244"/>
    </location>
</feature>
<dbReference type="CDD" id="cd00176">
    <property type="entry name" value="SPEC"/>
    <property type="match status" value="1"/>
</dbReference>
<evidence type="ECO:0000313" key="7">
    <source>
        <dbReference type="Xenbase" id="XB-GENE-6462926"/>
    </source>
</evidence>
<feature type="coiled-coil region" evidence="1">
    <location>
        <begin position="856"/>
        <end position="958"/>
    </location>
</feature>
<sequence length="1488" mass="168951">MAEERKNPGELSTTTVSSVAIQAGDSRIVVAILKCGALVELQLAESIPNLLEIGSNQDETQKLLQDHEMLLGKLKSLEDNVWDLLCEADKTAEENPEQGQVYDAMAVTLKDAWEALISALENRQALLKLASAFFRMVLEFAATLDQAEDFLHSSLAQDSVESVTEILHQHQSHTKALLGRSLAALNKSHELTGLIEEFKSNPSIANSEMIRQARISCRKVESLLESLQDRRRQLDKQLRQKRGRLEKVLQVIQWHQQEDKVTCWLQKHIDLYLKNGQLGASLTENEELIHKHSQLALDAKQWTLAIDKLKTEASRIGTLESCEENGTPEDLNERLKKLHAEFWELMDERLDVLQEANAFFKSVNKAFDKLGSIETNLKQWKSQGRNLVHLTVKQREAEAEIRNCTTDPFQKGKALLSKSLSGSAMSGIQEMIGYLQKRVDQLTVQISAPNEQALKEQQNAVTPEEHLRKVSLWLQRITADLERYSEPGWSLAECEEALSKLIELANQAKEASQYMESARKTLKEDVQMFPLGTEEFSSRTHLLEEQLKDLDQSIDEKLECLNVYIAFLKASSELKPAIQSLRKLYTSSTEEGTETDVSLALKSAEAQLQFVLTEISSVQDMGQNCLNIIKMMNRNTVLNNRHAQVIERTIDNLNKEKNEITNLGLIWQQRVNQANSTKQQWRTIKDKLQSATDGLEALEKDLQPFYTLNLGNDFQTILNAQEKLSHIKNKYQNLSAEAEYAIKISDLLTREGPRLPEKSGKINDLAELHQKVRDSIAEYEDIFIKVVAFYQVKTELEFLVKAEQKCQSEHITNDELQLSQIQDQQTHFQTLYKLVVNLGREIISTIQHSKHITIPVMELQEQIAKMERDNACWNSTVDKQEKQLLSHLDFGTTIEDINELKESFKDLKKKFNNLKFNYTKKAEKGRNLKVIKNQIQQVEMYAERMQALRKKVDNLGKKMPVPTVTPQANGADAVQEAMGDFQKQVHDFSIVIEEYKQNLEMAEDLHHIMEECQFWCEEACATVVRVGRYSAECKTKESIEILLKQFNKFVQPTVPQQEERIEQMSRIARLVYGPDDGMKYIEKMIVKHKEALHSVNELCIYLKELEEKLEEPQKVAPVLLDDAPEEPILPPSAELPTLAKDGSTLTDTDLQPELLAEDAASGDEYECISPDDISLPPLAETPESNLPQSETELDEQHCFSSHSLHVTSYSLQMQINATGKKMVDRSELLTPVANTDASNRKKEKTSNYSERFSSPSVGYKVESPFAHQPAIVNEMRYSLNAPPAKASPSHSMMNEMHETHWQHHSVYESTKKTQQLHVTNNSTKTKDRLHPTPDDFSSVMFQSDPAKSCQRHVTAQDAIKSNASLVGQTPGFSKHLPNVTVKEGSPVTLEVEVTGYPEPAVTWCRKTAVHRTDPLSDLQKPAHHHTPIIPEVQETDAAKYISQGSVCKAPTFICDTQLEGNRPPVLEVDWITLLALYLFLSLMYWILT</sequence>
<dbReference type="InterPro" id="IPR013098">
    <property type="entry name" value="Ig_I-set"/>
</dbReference>
<feature type="domain" description="Ig-like" evidence="4">
    <location>
        <begin position="1370"/>
        <end position="1454"/>
    </location>
</feature>
<evidence type="ECO:0000256" key="3">
    <source>
        <dbReference type="SAM" id="Phobius"/>
    </source>
</evidence>
<dbReference type="RefSeq" id="XP_002935732.3">
    <property type="nucleotide sequence ID" value="XM_002935686.5"/>
</dbReference>
<dbReference type="Gene3D" id="1.20.58.60">
    <property type="match status" value="3"/>
</dbReference>
<evidence type="ECO:0000313" key="6">
    <source>
        <dbReference type="RefSeq" id="XP_002935732.3"/>
    </source>
</evidence>
<dbReference type="InterPro" id="IPR013783">
    <property type="entry name" value="Ig-like_fold"/>
</dbReference>
<gene>
    <name evidence="6 7" type="primary">ccdc141</name>
</gene>
<name>A0A8J0QRC0_XENTR</name>
<dbReference type="OrthoDB" id="9333799at2759"/>
<dbReference type="InterPro" id="IPR036179">
    <property type="entry name" value="Ig-like_dom_sf"/>
</dbReference>
<keyword evidence="5" id="KW-1185">Reference proteome</keyword>
<dbReference type="GeneID" id="100485826"/>
<dbReference type="Xenbase" id="XB-GENE-6462926">
    <property type="gene designation" value="ccdc141"/>
</dbReference>
<organism evidence="5 6">
    <name type="scientific">Xenopus tropicalis</name>
    <name type="common">Western clawed frog</name>
    <name type="synonym">Silurana tropicalis</name>
    <dbReference type="NCBI Taxonomy" id="8364"/>
    <lineage>
        <taxon>Eukaryota</taxon>
        <taxon>Metazoa</taxon>
        <taxon>Chordata</taxon>
        <taxon>Craniata</taxon>
        <taxon>Vertebrata</taxon>
        <taxon>Euteleostomi</taxon>
        <taxon>Amphibia</taxon>
        <taxon>Batrachia</taxon>
        <taxon>Anura</taxon>
        <taxon>Pipoidea</taxon>
        <taxon>Pipidae</taxon>
        <taxon>Xenopodinae</taxon>
        <taxon>Xenopus</taxon>
        <taxon>Silurana</taxon>
    </lineage>
</organism>
<keyword evidence="3" id="KW-0472">Membrane</keyword>
<dbReference type="PANTHER" id="PTHR42757">
    <property type="entry name" value="IGLON FAMILY OF IMMUNOGLOBULIN SUPERFAMILY-RELATED"/>
    <property type="match status" value="1"/>
</dbReference>
<keyword evidence="3" id="KW-1133">Transmembrane helix</keyword>
<feature type="region of interest" description="Disordered" evidence="2">
    <location>
        <begin position="1162"/>
        <end position="1190"/>
    </location>
</feature>
<keyword evidence="1" id="KW-0175">Coiled coil</keyword>
<keyword evidence="3" id="KW-0812">Transmembrane</keyword>
<dbReference type="SUPFAM" id="SSF46966">
    <property type="entry name" value="Spectrin repeat"/>
    <property type="match status" value="2"/>
</dbReference>
<dbReference type="InterPro" id="IPR050876">
    <property type="entry name" value="IgLON_domain"/>
</dbReference>
<dbReference type="SUPFAM" id="SSF48726">
    <property type="entry name" value="Immunoglobulin"/>
    <property type="match status" value="1"/>
</dbReference>
<reference evidence="6" key="1">
    <citation type="submission" date="2025-08" db="UniProtKB">
        <authorList>
            <consortium name="RefSeq"/>
        </authorList>
    </citation>
    <scope>IDENTIFICATION</scope>
    <source>
        <strain evidence="6">Nigerian</strain>
        <tissue evidence="6">Liver and blood</tissue>
    </source>
</reference>
<dbReference type="PROSITE" id="PS50835">
    <property type="entry name" value="IG_LIKE"/>
    <property type="match status" value="1"/>
</dbReference>
<evidence type="ECO:0000256" key="2">
    <source>
        <dbReference type="SAM" id="MobiDB-lite"/>
    </source>
</evidence>
<dbReference type="Proteomes" id="UP000008143">
    <property type="component" value="Chromosome 9"/>
</dbReference>
<dbReference type="InterPro" id="IPR007110">
    <property type="entry name" value="Ig-like_dom"/>
</dbReference>
<evidence type="ECO:0000256" key="1">
    <source>
        <dbReference type="SAM" id="Coils"/>
    </source>
</evidence>
<feature type="transmembrane region" description="Helical" evidence="3">
    <location>
        <begin position="1470"/>
        <end position="1487"/>
    </location>
</feature>
<dbReference type="OMA" id="DAKAKPC"/>
<dbReference type="InterPro" id="IPR018159">
    <property type="entry name" value="Spectrin/alpha-actinin"/>
</dbReference>
<dbReference type="AGR" id="Xenbase:XB-GENE-6462926"/>
<dbReference type="CTD" id="285025"/>
<accession>A0A8J0QRC0</accession>
<proteinExistence type="predicted"/>
<evidence type="ECO:0000259" key="4">
    <source>
        <dbReference type="PROSITE" id="PS50835"/>
    </source>
</evidence>
<protein>
    <submittedName>
        <fullName evidence="6">Coiled-coil domain-containing protein 141</fullName>
    </submittedName>
</protein>
<feature type="region of interest" description="Disordered" evidence="2">
    <location>
        <begin position="1123"/>
        <end position="1145"/>
    </location>
</feature>
<dbReference type="PANTHER" id="PTHR42757:SF44">
    <property type="entry name" value="COILED-COIL DOMAIN-CONTAINING PROTEIN 141"/>
    <property type="match status" value="1"/>
</dbReference>
<evidence type="ECO:0000313" key="5">
    <source>
        <dbReference type="Proteomes" id="UP000008143"/>
    </source>
</evidence>
<dbReference type="KEGG" id="xtr:100485826"/>
<dbReference type="Gene3D" id="2.60.40.10">
    <property type="entry name" value="Immunoglobulins"/>
    <property type="match status" value="1"/>
</dbReference>